<feature type="compositionally biased region" description="Basic and acidic residues" evidence="1">
    <location>
        <begin position="621"/>
        <end position="641"/>
    </location>
</feature>
<feature type="compositionally biased region" description="Polar residues" evidence="1">
    <location>
        <begin position="521"/>
        <end position="544"/>
    </location>
</feature>
<dbReference type="RefSeq" id="XP_020123535.1">
    <property type="nucleotide sequence ID" value="XM_020261478.1"/>
</dbReference>
<dbReference type="OrthoDB" id="5407458at2759"/>
<dbReference type="AlphaFoldDB" id="A0A1Q5QBV6"/>
<accession>A0A1Q5QBV6</accession>
<evidence type="ECO:0000313" key="2">
    <source>
        <dbReference type="EMBL" id="OKL63414.1"/>
    </source>
</evidence>
<feature type="region of interest" description="Disordered" evidence="1">
    <location>
        <begin position="1"/>
        <end position="152"/>
    </location>
</feature>
<protein>
    <submittedName>
        <fullName evidence="2">Uncharacterized protein</fullName>
    </submittedName>
</protein>
<proteinExistence type="predicted"/>
<feature type="compositionally biased region" description="Basic and acidic residues" evidence="1">
    <location>
        <begin position="449"/>
        <end position="477"/>
    </location>
</feature>
<feature type="region of interest" description="Disordered" evidence="1">
    <location>
        <begin position="172"/>
        <end position="508"/>
    </location>
</feature>
<feature type="region of interest" description="Disordered" evidence="1">
    <location>
        <begin position="520"/>
        <end position="564"/>
    </location>
</feature>
<feature type="region of interest" description="Disordered" evidence="1">
    <location>
        <begin position="609"/>
        <end position="654"/>
    </location>
</feature>
<dbReference type="Proteomes" id="UP000214365">
    <property type="component" value="Unassembled WGS sequence"/>
</dbReference>
<name>A0A1Q5QBV6_TALAT</name>
<sequence>MAKKVQPSAAYFEEYDDSTGDVVSGTRQSANIAAKRPKPLELGPFDFASDSGYSSRTATTGASGQSRASGRPGPLPLTVNTATSSRSFPQQPPPPPLATRVKESRKEKGKQKEDRRISAEMMHMEHLRNANGMAVPGRSASKSQRRESVSLQHQPEMCWQCANGFHHSVNGMHSASPMDPRSVNGYPSYYYSQAPPVQNPPPASPQSAQFQYPYGPDVLIAHSSQRQRRPSRSTTYHPDGSSRPISYHGGRQESLYNPGSLPMSHYEQGPPSVYSSYYTQPSTPRQQYYAEPGATFQAIYERPRSSMSRPREQHRRSSVYGRPAVEHSPAKASYEDGPYLERHVSREHRPRRMSQSQRRPEPFDEAEAFYLMPPPPPPQPKPKIIQKRPDLAPKQMGNGSMPPPTSRRMSHSRDSWDMSDLKQALPNQQVRPIQGAPERSRSVRTRRTSYHESDAGREIAIENPRRRRTQYHEDEPSPRPVATSDLEQKHRSAEEYQAAKSGRSSTAGVALTEDALRLKSKINQQQRLESDSGSQKTRSNSSRGSDARTRDGSGVGSRIEDDSSFTMTMHGMTIGFTQESVNGKRIHLRADDNGGIGLNIEGRRPKKYIMPAGSEYTTVSSRKEIEDGRRARDERRSDRASRRSSRSTYSGRFD</sequence>
<feature type="compositionally biased region" description="Basic and acidic residues" evidence="1">
    <location>
        <begin position="411"/>
        <end position="420"/>
    </location>
</feature>
<organism evidence="2 3">
    <name type="scientific">Talaromyces atroroseus</name>
    <dbReference type="NCBI Taxonomy" id="1441469"/>
    <lineage>
        <taxon>Eukaryota</taxon>
        <taxon>Fungi</taxon>
        <taxon>Dikarya</taxon>
        <taxon>Ascomycota</taxon>
        <taxon>Pezizomycotina</taxon>
        <taxon>Eurotiomycetes</taxon>
        <taxon>Eurotiomycetidae</taxon>
        <taxon>Eurotiales</taxon>
        <taxon>Trichocomaceae</taxon>
        <taxon>Talaromyces</taxon>
        <taxon>Talaromyces sect. Trachyspermi</taxon>
    </lineage>
</organism>
<feature type="compositionally biased region" description="Polar residues" evidence="1">
    <location>
        <begin position="273"/>
        <end position="286"/>
    </location>
</feature>
<evidence type="ECO:0000256" key="1">
    <source>
        <dbReference type="SAM" id="MobiDB-lite"/>
    </source>
</evidence>
<comment type="caution">
    <text evidence="2">The sequence shown here is derived from an EMBL/GenBank/DDBJ whole genome shotgun (WGS) entry which is preliminary data.</text>
</comment>
<feature type="compositionally biased region" description="Polar residues" evidence="1">
    <location>
        <begin position="51"/>
        <end position="68"/>
    </location>
</feature>
<reference evidence="2" key="1">
    <citation type="submission" date="2015-06" db="EMBL/GenBank/DDBJ databases">
        <title>Talaromyces atroroseus IBT 11181 draft genome.</title>
        <authorList>
            <person name="Rasmussen K.B."/>
            <person name="Rasmussen S."/>
            <person name="Petersen B."/>
            <person name="Sicheritz-Ponten T."/>
            <person name="Mortensen U.H."/>
            <person name="Thrane U."/>
        </authorList>
    </citation>
    <scope>NUCLEOTIDE SEQUENCE [LARGE SCALE GENOMIC DNA]</scope>
    <source>
        <strain evidence="2">IBT 11181</strain>
    </source>
</reference>
<dbReference type="STRING" id="1441469.A0A1Q5QBV6"/>
<gene>
    <name evidence="2" type="ORF">UA08_01777</name>
</gene>
<dbReference type="GeneID" id="31001532"/>
<feature type="compositionally biased region" description="Pro residues" evidence="1">
    <location>
        <begin position="372"/>
        <end position="381"/>
    </location>
</feature>
<keyword evidence="3" id="KW-1185">Reference proteome</keyword>
<feature type="compositionally biased region" description="Basic and acidic residues" evidence="1">
    <location>
        <begin position="100"/>
        <end position="128"/>
    </location>
</feature>
<feature type="compositionally biased region" description="Polar residues" evidence="1">
    <location>
        <begin position="78"/>
        <end position="88"/>
    </location>
</feature>
<evidence type="ECO:0000313" key="3">
    <source>
        <dbReference type="Proteomes" id="UP000214365"/>
    </source>
</evidence>
<dbReference type="EMBL" id="LFMY01000002">
    <property type="protein sequence ID" value="OKL63414.1"/>
    <property type="molecule type" value="Genomic_DNA"/>
</dbReference>